<name>A0A9P0P6D0_ACAOB</name>
<dbReference type="EMBL" id="CAKOFQ010006741">
    <property type="protein sequence ID" value="CAH1967146.1"/>
    <property type="molecule type" value="Genomic_DNA"/>
</dbReference>
<sequence>MRLAHLVTCLISRQQSPAFPDSFPAVIDRLPRDTPLRLGFPRFPLAGNRDPAGSLEEPGEKFVQRESVGRHHRMKSYSAWFVLIGLTVLLQKSCFGGERCMLKNHFIVLNKFSD</sequence>
<protein>
    <submittedName>
        <fullName evidence="1">Uncharacterized protein</fullName>
    </submittedName>
</protein>
<reference evidence="1" key="1">
    <citation type="submission" date="2022-03" db="EMBL/GenBank/DDBJ databases">
        <authorList>
            <person name="Sayadi A."/>
        </authorList>
    </citation>
    <scope>NUCLEOTIDE SEQUENCE</scope>
</reference>
<proteinExistence type="predicted"/>
<gene>
    <name evidence="1" type="ORF">ACAOBT_LOCUS7243</name>
</gene>
<keyword evidence="2" id="KW-1185">Reference proteome</keyword>
<accession>A0A9P0P6D0</accession>
<evidence type="ECO:0000313" key="2">
    <source>
        <dbReference type="Proteomes" id="UP001152888"/>
    </source>
</evidence>
<dbReference type="Proteomes" id="UP001152888">
    <property type="component" value="Unassembled WGS sequence"/>
</dbReference>
<evidence type="ECO:0000313" key="1">
    <source>
        <dbReference type="EMBL" id="CAH1967146.1"/>
    </source>
</evidence>
<dbReference type="AlphaFoldDB" id="A0A9P0P6D0"/>
<comment type="caution">
    <text evidence="1">The sequence shown here is derived from an EMBL/GenBank/DDBJ whole genome shotgun (WGS) entry which is preliminary data.</text>
</comment>
<organism evidence="1 2">
    <name type="scientific">Acanthoscelides obtectus</name>
    <name type="common">Bean weevil</name>
    <name type="synonym">Bruchus obtectus</name>
    <dbReference type="NCBI Taxonomy" id="200917"/>
    <lineage>
        <taxon>Eukaryota</taxon>
        <taxon>Metazoa</taxon>
        <taxon>Ecdysozoa</taxon>
        <taxon>Arthropoda</taxon>
        <taxon>Hexapoda</taxon>
        <taxon>Insecta</taxon>
        <taxon>Pterygota</taxon>
        <taxon>Neoptera</taxon>
        <taxon>Endopterygota</taxon>
        <taxon>Coleoptera</taxon>
        <taxon>Polyphaga</taxon>
        <taxon>Cucujiformia</taxon>
        <taxon>Chrysomeloidea</taxon>
        <taxon>Chrysomelidae</taxon>
        <taxon>Bruchinae</taxon>
        <taxon>Bruchini</taxon>
        <taxon>Acanthoscelides</taxon>
    </lineage>
</organism>